<keyword evidence="4" id="KW-1185">Reference proteome</keyword>
<name>A0ABU3CQF5_9FLAO</name>
<dbReference type="EMBL" id="JAVRHP010000001">
    <property type="protein sequence ID" value="MDT0648590.1"/>
    <property type="molecule type" value="Genomic_DNA"/>
</dbReference>
<dbReference type="Proteomes" id="UP001248819">
    <property type="component" value="Unassembled WGS sequence"/>
</dbReference>
<gene>
    <name evidence="3" type="ORF">RM529_00440</name>
</gene>
<reference evidence="3 4" key="1">
    <citation type="submission" date="2023-09" db="EMBL/GenBank/DDBJ databases">
        <authorList>
            <person name="Rey-Velasco X."/>
        </authorList>
    </citation>
    <scope>NUCLEOTIDE SEQUENCE [LARGE SCALE GENOMIC DNA]</scope>
    <source>
        <strain evidence="3 4">F297</strain>
    </source>
</reference>
<dbReference type="SUPFAM" id="SSF54909">
    <property type="entry name" value="Dimeric alpha+beta barrel"/>
    <property type="match status" value="1"/>
</dbReference>
<dbReference type="Pfam" id="PF03795">
    <property type="entry name" value="YCII"/>
    <property type="match status" value="1"/>
</dbReference>
<dbReference type="RefSeq" id="WP_311482769.1">
    <property type="nucleotide sequence ID" value="NZ_JAVRHP010000001.1"/>
</dbReference>
<dbReference type="Gene3D" id="3.30.70.1060">
    <property type="entry name" value="Dimeric alpha+beta barrel"/>
    <property type="match status" value="1"/>
</dbReference>
<accession>A0ABU3CQF5</accession>
<comment type="similarity">
    <text evidence="1">Belongs to the YciI family.</text>
</comment>
<proteinExistence type="inferred from homology"/>
<evidence type="ECO:0000259" key="2">
    <source>
        <dbReference type="Pfam" id="PF03795"/>
    </source>
</evidence>
<evidence type="ECO:0000256" key="1">
    <source>
        <dbReference type="ARBA" id="ARBA00007689"/>
    </source>
</evidence>
<comment type="caution">
    <text evidence="3">The sequence shown here is derived from an EMBL/GenBank/DDBJ whole genome shotgun (WGS) entry which is preliminary data.</text>
</comment>
<organism evidence="3 4">
    <name type="scientific">Autumnicola edwardsiae</name>
    <dbReference type="NCBI Taxonomy" id="3075594"/>
    <lineage>
        <taxon>Bacteria</taxon>
        <taxon>Pseudomonadati</taxon>
        <taxon>Bacteroidota</taxon>
        <taxon>Flavobacteriia</taxon>
        <taxon>Flavobacteriales</taxon>
        <taxon>Flavobacteriaceae</taxon>
        <taxon>Autumnicola</taxon>
    </lineage>
</organism>
<sequence>MKKFLLLLHEDIEKMNELSPKEMGELANAHMAWATKLAESGHLISGEGLHEKGVLITGKECVIKDGPYLESKELIGGYYLLQANDLDTIVQFAKECPCHLWGGTTEIRAIMEMDQYEQ</sequence>
<dbReference type="InterPro" id="IPR005545">
    <property type="entry name" value="YCII"/>
</dbReference>
<protein>
    <submittedName>
        <fullName evidence="3">YciI family protein</fullName>
    </submittedName>
</protein>
<dbReference type="InterPro" id="IPR011008">
    <property type="entry name" value="Dimeric_a/b-barrel"/>
</dbReference>
<evidence type="ECO:0000313" key="3">
    <source>
        <dbReference type="EMBL" id="MDT0648590.1"/>
    </source>
</evidence>
<feature type="domain" description="YCII-related" evidence="2">
    <location>
        <begin position="16"/>
        <end position="113"/>
    </location>
</feature>
<evidence type="ECO:0000313" key="4">
    <source>
        <dbReference type="Proteomes" id="UP001248819"/>
    </source>
</evidence>
<dbReference type="PANTHER" id="PTHR35174">
    <property type="entry name" value="BLL7171 PROTEIN-RELATED"/>
    <property type="match status" value="1"/>
</dbReference>